<evidence type="ECO:0000313" key="9">
    <source>
        <dbReference type="Proteomes" id="UP000027265"/>
    </source>
</evidence>
<comment type="similarity">
    <text evidence="3">Belongs to the RPAP3 family.</text>
</comment>
<feature type="compositionally biased region" description="Pro residues" evidence="6">
    <location>
        <begin position="272"/>
        <end position="283"/>
    </location>
</feature>
<dbReference type="SUPFAM" id="SSF48452">
    <property type="entry name" value="TPR-like"/>
    <property type="match status" value="1"/>
</dbReference>
<evidence type="ECO:0000256" key="4">
    <source>
        <dbReference type="ARBA" id="ARBA00040133"/>
    </source>
</evidence>
<evidence type="ECO:0000256" key="6">
    <source>
        <dbReference type="SAM" id="MobiDB-lite"/>
    </source>
</evidence>
<dbReference type="Pfam" id="PF13877">
    <property type="entry name" value="RPAP3_C"/>
    <property type="match status" value="1"/>
</dbReference>
<evidence type="ECO:0000259" key="7">
    <source>
        <dbReference type="Pfam" id="PF13877"/>
    </source>
</evidence>
<feature type="region of interest" description="Disordered" evidence="6">
    <location>
        <begin position="122"/>
        <end position="288"/>
    </location>
</feature>
<feature type="domain" description="RNA-polymerase II-associated protein 3-like C-terminal" evidence="7">
    <location>
        <begin position="290"/>
        <end position="385"/>
    </location>
</feature>
<dbReference type="GO" id="GO:0101031">
    <property type="term" value="C:protein folding chaperone complex"/>
    <property type="evidence" value="ECO:0007669"/>
    <property type="project" value="TreeGrafter"/>
</dbReference>
<keyword evidence="9" id="KW-1185">Reference proteome</keyword>
<keyword evidence="2 5" id="KW-0802">TPR repeat</keyword>
<feature type="compositionally biased region" description="Basic and acidic residues" evidence="6">
    <location>
        <begin position="219"/>
        <end position="231"/>
    </location>
</feature>
<sequence>MASTPAQMAKEKGNATFKTGDYPVAIGHYTAAILADPKDHTFPLNRAAAYLKLGKNADAERDCSTVIRLNATNAKAYFRRGQARVGLAKLAEAQGDLKEALKLEPGNKSVREELSKVEALIDKARPAPRKQPSDTIVPSNLVSASTVTRRRRVPITIIEPPPQTSLSSPSTSHALTGNPSAPSSGTPPDDFMKPVVTRKLSGSLSTSPDISSLQTKPATFKEAKQARETIKPSRVGAGGGIFRPSGQHTIFPSNLSEDSRPASLRTTEKSVPDPPVKPTPPKTSVPAKSPVSLFTFTRNWEAQRSAKDRWAFLSNIPPTSLPSLFQTSLEPTLLVSMLETFLAVLREQPLPDAPDVRDRMKDYMINLGRVPRFGTVLLLMSRDEKELASELWQELGTASAAPWGIVS</sequence>
<dbReference type="HOGENOM" id="CLU_023272_0_0_1"/>
<dbReference type="EMBL" id="KL197711">
    <property type="protein sequence ID" value="KDQ62262.1"/>
    <property type="molecule type" value="Genomic_DNA"/>
</dbReference>
<dbReference type="PANTHER" id="PTHR46423:SF1">
    <property type="entry name" value="RNA POLYMERASE II-ASSOCIATED PROTEIN 3"/>
    <property type="match status" value="1"/>
</dbReference>
<dbReference type="InterPro" id="IPR051966">
    <property type="entry name" value="RPAP3"/>
</dbReference>
<proteinExistence type="inferred from homology"/>
<feature type="repeat" description="TPR" evidence="5">
    <location>
        <begin position="6"/>
        <end position="39"/>
    </location>
</feature>
<reference evidence="9" key="1">
    <citation type="journal article" date="2014" name="Proc. Natl. Acad. Sci. U.S.A.">
        <title>Extensive sampling of basidiomycete genomes demonstrates inadequacy of the white-rot/brown-rot paradigm for wood decay fungi.</title>
        <authorList>
            <person name="Riley R."/>
            <person name="Salamov A.A."/>
            <person name="Brown D.W."/>
            <person name="Nagy L.G."/>
            <person name="Floudas D."/>
            <person name="Held B.W."/>
            <person name="Levasseur A."/>
            <person name="Lombard V."/>
            <person name="Morin E."/>
            <person name="Otillar R."/>
            <person name="Lindquist E.A."/>
            <person name="Sun H."/>
            <person name="LaButti K.M."/>
            <person name="Schmutz J."/>
            <person name="Jabbour D."/>
            <person name="Luo H."/>
            <person name="Baker S.E."/>
            <person name="Pisabarro A.G."/>
            <person name="Walton J.D."/>
            <person name="Blanchette R.A."/>
            <person name="Henrissat B."/>
            <person name="Martin F."/>
            <person name="Cullen D."/>
            <person name="Hibbett D.S."/>
            <person name="Grigoriev I.V."/>
        </authorList>
    </citation>
    <scope>NUCLEOTIDE SEQUENCE [LARGE SCALE GENOMIC DNA]</scope>
    <source>
        <strain evidence="9">MUCL 33604</strain>
    </source>
</reference>
<evidence type="ECO:0000313" key="8">
    <source>
        <dbReference type="EMBL" id="KDQ62262.1"/>
    </source>
</evidence>
<evidence type="ECO:0000256" key="5">
    <source>
        <dbReference type="PROSITE-ProRule" id="PRU00339"/>
    </source>
</evidence>
<keyword evidence="1" id="KW-0677">Repeat</keyword>
<name>A0A067QFH1_9AGAM</name>
<dbReference type="InterPro" id="IPR011990">
    <property type="entry name" value="TPR-like_helical_dom_sf"/>
</dbReference>
<dbReference type="OrthoDB" id="629492at2759"/>
<gene>
    <name evidence="8" type="ORF">JAAARDRAFT_30155</name>
</gene>
<dbReference type="Proteomes" id="UP000027265">
    <property type="component" value="Unassembled WGS sequence"/>
</dbReference>
<dbReference type="PANTHER" id="PTHR46423">
    <property type="entry name" value="RNA POLYMERASE II-ASSOCIATED PROTEIN 3"/>
    <property type="match status" value="1"/>
</dbReference>
<feature type="compositionally biased region" description="Low complexity" evidence="6">
    <location>
        <begin position="154"/>
        <end position="172"/>
    </location>
</feature>
<accession>A0A067QFH1</accession>
<dbReference type="InterPro" id="IPR019734">
    <property type="entry name" value="TPR_rpt"/>
</dbReference>
<protein>
    <recommendedName>
        <fullName evidence="4">RNA polymerase II-associated protein 3</fullName>
    </recommendedName>
</protein>
<dbReference type="Pfam" id="PF13432">
    <property type="entry name" value="TPR_16"/>
    <property type="match status" value="1"/>
</dbReference>
<dbReference type="PROSITE" id="PS50005">
    <property type="entry name" value="TPR"/>
    <property type="match status" value="2"/>
</dbReference>
<feature type="compositionally biased region" description="Polar residues" evidence="6">
    <location>
        <begin position="173"/>
        <end position="186"/>
    </location>
</feature>
<dbReference type="InParanoid" id="A0A067QFH1"/>
<feature type="compositionally biased region" description="Polar residues" evidence="6">
    <location>
        <begin position="246"/>
        <end position="256"/>
    </location>
</feature>
<evidence type="ECO:0000256" key="1">
    <source>
        <dbReference type="ARBA" id="ARBA00022737"/>
    </source>
</evidence>
<dbReference type="SMART" id="SM00028">
    <property type="entry name" value="TPR"/>
    <property type="match status" value="3"/>
</dbReference>
<feature type="compositionally biased region" description="Polar residues" evidence="6">
    <location>
        <begin position="200"/>
        <end position="217"/>
    </location>
</feature>
<evidence type="ECO:0000256" key="3">
    <source>
        <dbReference type="ARBA" id="ARBA00038275"/>
    </source>
</evidence>
<evidence type="ECO:0000256" key="2">
    <source>
        <dbReference type="ARBA" id="ARBA00022803"/>
    </source>
</evidence>
<dbReference type="InterPro" id="IPR025986">
    <property type="entry name" value="RPAP3-like_C"/>
</dbReference>
<organism evidence="8 9">
    <name type="scientific">Jaapia argillacea MUCL 33604</name>
    <dbReference type="NCBI Taxonomy" id="933084"/>
    <lineage>
        <taxon>Eukaryota</taxon>
        <taxon>Fungi</taxon>
        <taxon>Dikarya</taxon>
        <taxon>Basidiomycota</taxon>
        <taxon>Agaricomycotina</taxon>
        <taxon>Agaricomycetes</taxon>
        <taxon>Agaricomycetidae</taxon>
        <taxon>Jaapiales</taxon>
        <taxon>Jaapiaceae</taxon>
        <taxon>Jaapia</taxon>
    </lineage>
</organism>
<feature type="compositionally biased region" description="Polar residues" evidence="6">
    <location>
        <begin position="133"/>
        <end position="145"/>
    </location>
</feature>
<dbReference type="Gene3D" id="1.25.40.10">
    <property type="entry name" value="Tetratricopeptide repeat domain"/>
    <property type="match status" value="1"/>
</dbReference>
<dbReference type="AlphaFoldDB" id="A0A067QFH1"/>
<feature type="repeat" description="TPR" evidence="5">
    <location>
        <begin position="74"/>
        <end position="107"/>
    </location>
</feature>
<dbReference type="STRING" id="933084.A0A067QFH1"/>